<keyword evidence="1" id="KW-0175">Coiled coil</keyword>
<evidence type="ECO:0000313" key="4">
    <source>
        <dbReference type="EMBL" id="OGY98403.1"/>
    </source>
</evidence>
<gene>
    <name evidence="4" type="ORF">A2855_02645</name>
</gene>
<dbReference type="InterPro" id="IPR003709">
    <property type="entry name" value="VanY-like_core_dom"/>
</dbReference>
<dbReference type="Gene3D" id="3.30.1380.10">
    <property type="match status" value="1"/>
</dbReference>
<dbReference type="PANTHER" id="PTHR34385">
    <property type="entry name" value="D-ALANYL-D-ALANINE CARBOXYPEPTIDASE"/>
    <property type="match status" value="1"/>
</dbReference>
<dbReference type="CDD" id="cd14852">
    <property type="entry name" value="LD-carboxypeptidase"/>
    <property type="match status" value="1"/>
</dbReference>
<evidence type="ECO:0000256" key="2">
    <source>
        <dbReference type="SAM" id="Phobius"/>
    </source>
</evidence>
<dbReference type="InterPro" id="IPR058193">
    <property type="entry name" value="VanY/YodJ_core_dom"/>
</dbReference>
<feature type="domain" description="D-alanyl-D-alanine carboxypeptidase-like core" evidence="3">
    <location>
        <begin position="150"/>
        <end position="268"/>
    </location>
</feature>
<dbReference type="Pfam" id="PF02557">
    <property type="entry name" value="VanY"/>
    <property type="match status" value="1"/>
</dbReference>
<dbReference type="GO" id="GO:0006508">
    <property type="term" value="P:proteolysis"/>
    <property type="evidence" value="ECO:0007669"/>
    <property type="project" value="InterPro"/>
</dbReference>
<evidence type="ECO:0000259" key="3">
    <source>
        <dbReference type="Pfam" id="PF02557"/>
    </source>
</evidence>
<name>A0A1G2CAG8_9BACT</name>
<dbReference type="AlphaFoldDB" id="A0A1G2CAG8"/>
<protein>
    <recommendedName>
        <fullName evidence="3">D-alanyl-D-alanine carboxypeptidase-like core domain-containing protein</fullName>
    </recommendedName>
</protein>
<feature type="coiled-coil region" evidence="1">
    <location>
        <begin position="56"/>
        <end position="104"/>
    </location>
</feature>
<keyword evidence="2" id="KW-0472">Membrane</keyword>
<dbReference type="EMBL" id="MHKX01000009">
    <property type="protein sequence ID" value="OGY98403.1"/>
    <property type="molecule type" value="Genomic_DNA"/>
</dbReference>
<dbReference type="InterPro" id="IPR052179">
    <property type="entry name" value="DD-CPase-like"/>
</dbReference>
<dbReference type="InterPro" id="IPR009045">
    <property type="entry name" value="Zn_M74/Hedgehog-like"/>
</dbReference>
<sequence>MDWRALGNKRNLAVVGGVVVLSALAYGATYAYGLYQDLKNTQVELAARTGRFSADRDLLQQRISELEIENAEITATLSDEQKKNLELEREKKRNERKIDTLTKLTTIDPELLKKYSKVYFLSENYVPTKLENIDAEFLIDPSKPLQFLDEVYGHLEDLLEDANRAGTELRVISAYRSFEEQKTIKSGYRVQYGTGANAFSAEQGYSEHQLGTTVDFTTPTIKGAYTTFENTSAFAWLQKNAYKYGFVLSYPKGNQYYVYEPWHWRFVGEDLADDLHDENMHFYEMDQRDIDEYLIKIFD</sequence>
<evidence type="ECO:0000256" key="1">
    <source>
        <dbReference type="SAM" id="Coils"/>
    </source>
</evidence>
<dbReference type="SUPFAM" id="SSF55166">
    <property type="entry name" value="Hedgehog/DD-peptidase"/>
    <property type="match status" value="1"/>
</dbReference>
<keyword evidence="2" id="KW-1133">Transmembrane helix</keyword>
<keyword evidence="2" id="KW-0812">Transmembrane</keyword>
<reference evidence="4 5" key="1">
    <citation type="journal article" date="2016" name="Nat. Commun.">
        <title>Thousands of microbial genomes shed light on interconnected biogeochemical processes in an aquifer system.</title>
        <authorList>
            <person name="Anantharaman K."/>
            <person name="Brown C.T."/>
            <person name="Hug L.A."/>
            <person name="Sharon I."/>
            <person name="Castelle C.J."/>
            <person name="Probst A.J."/>
            <person name="Thomas B.C."/>
            <person name="Singh A."/>
            <person name="Wilkins M.J."/>
            <person name="Karaoz U."/>
            <person name="Brodie E.L."/>
            <person name="Williams K.H."/>
            <person name="Hubbard S.S."/>
            <person name="Banfield J.F."/>
        </authorList>
    </citation>
    <scope>NUCLEOTIDE SEQUENCE [LARGE SCALE GENOMIC DNA]</scope>
</reference>
<proteinExistence type="predicted"/>
<dbReference type="GO" id="GO:0008233">
    <property type="term" value="F:peptidase activity"/>
    <property type="evidence" value="ECO:0007669"/>
    <property type="project" value="InterPro"/>
</dbReference>
<organism evidence="4 5">
    <name type="scientific">Candidatus Liptonbacteria bacterium RIFCSPHIGHO2_01_FULL_57_28</name>
    <dbReference type="NCBI Taxonomy" id="1798647"/>
    <lineage>
        <taxon>Bacteria</taxon>
        <taxon>Candidatus Liptoniibacteriota</taxon>
    </lineage>
</organism>
<dbReference type="STRING" id="1798647.A2855_02645"/>
<feature type="transmembrane region" description="Helical" evidence="2">
    <location>
        <begin position="12"/>
        <end position="35"/>
    </location>
</feature>
<evidence type="ECO:0000313" key="5">
    <source>
        <dbReference type="Proteomes" id="UP000179059"/>
    </source>
</evidence>
<comment type="caution">
    <text evidence="4">The sequence shown here is derived from an EMBL/GenBank/DDBJ whole genome shotgun (WGS) entry which is preliminary data.</text>
</comment>
<accession>A0A1G2CAG8</accession>
<dbReference type="PANTHER" id="PTHR34385:SF1">
    <property type="entry name" value="PEPTIDOGLYCAN L-ALANYL-D-GLUTAMATE ENDOPEPTIDASE CWLK"/>
    <property type="match status" value="1"/>
</dbReference>
<dbReference type="Proteomes" id="UP000179059">
    <property type="component" value="Unassembled WGS sequence"/>
</dbReference>